<keyword evidence="2 5" id="KW-0808">Transferase</keyword>
<keyword evidence="1 5" id="KW-0489">Methyltransferase</keyword>
<evidence type="ECO:0000256" key="1">
    <source>
        <dbReference type="ARBA" id="ARBA00022603"/>
    </source>
</evidence>
<dbReference type="Proteomes" id="UP000253094">
    <property type="component" value="Unassembled WGS sequence"/>
</dbReference>
<gene>
    <name evidence="5" type="ORF">DQ384_23190</name>
</gene>
<keyword evidence="6" id="KW-1185">Reference proteome</keyword>
<evidence type="ECO:0000313" key="6">
    <source>
        <dbReference type="Proteomes" id="UP000253094"/>
    </source>
</evidence>
<dbReference type="InterPro" id="IPR029063">
    <property type="entry name" value="SAM-dependent_MTases_sf"/>
</dbReference>
<dbReference type="SUPFAM" id="SSF53335">
    <property type="entry name" value="S-adenosyl-L-methionine-dependent methyltransferases"/>
    <property type="match status" value="1"/>
</dbReference>
<dbReference type="InterPro" id="IPR041698">
    <property type="entry name" value="Methyltransf_25"/>
</dbReference>
<feature type="domain" description="Methyltransferase" evidence="4">
    <location>
        <begin position="44"/>
        <end position="137"/>
    </location>
</feature>
<name>A0A367FFI1_9ACTN</name>
<accession>A0A367FFI1</accession>
<comment type="caution">
    <text evidence="5">The sequence shown here is derived from an EMBL/GenBank/DDBJ whole genome shotgun (WGS) entry which is preliminary data.</text>
</comment>
<dbReference type="CDD" id="cd02440">
    <property type="entry name" value="AdoMet_MTases"/>
    <property type="match status" value="1"/>
</dbReference>
<dbReference type="PANTHER" id="PTHR43464">
    <property type="entry name" value="METHYLTRANSFERASE"/>
    <property type="match status" value="1"/>
</dbReference>
<dbReference type="EMBL" id="QOIL01000013">
    <property type="protein sequence ID" value="RCG28649.1"/>
    <property type="molecule type" value="Genomic_DNA"/>
</dbReference>
<proteinExistence type="predicted"/>
<dbReference type="Gene3D" id="3.40.50.150">
    <property type="entry name" value="Vaccinia Virus protein VP39"/>
    <property type="match status" value="1"/>
</dbReference>
<dbReference type="RefSeq" id="WP_114030978.1">
    <property type="nucleotide sequence ID" value="NZ_QOIL01000013.1"/>
</dbReference>
<dbReference type="AlphaFoldDB" id="A0A367FFI1"/>
<sequence length="211" mass="22574">MGEDLGVAARHWDARYAERDRVWSGEPNVMLVRQVAALPAGTALDLGCGEGADAIWLAGRGWRVTAVDVSGVALERAAARAAEAGVAGLVDWQRRDLGVSFPRGVFDLVSAHFLHSHAELPRERILRWGAAAVAPGGVLLVAGHAGPAPWEADAHPGLTLPTPREVLEALDLPPGGWEVEVCEEYERVQDTPDGRPVARTDNVLKVRRLPG</sequence>
<organism evidence="5 6">
    <name type="scientific">Sphaerisporangium album</name>
    <dbReference type="NCBI Taxonomy" id="509200"/>
    <lineage>
        <taxon>Bacteria</taxon>
        <taxon>Bacillati</taxon>
        <taxon>Actinomycetota</taxon>
        <taxon>Actinomycetes</taxon>
        <taxon>Streptosporangiales</taxon>
        <taxon>Streptosporangiaceae</taxon>
        <taxon>Sphaerisporangium</taxon>
    </lineage>
</organism>
<dbReference type="OrthoDB" id="9786503at2"/>
<keyword evidence="3" id="KW-0949">S-adenosyl-L-methionine</keyword>
<evidence type="ECO:0000259" key="4">
    <source>
        <dbReference type="Pfam" id="PF13649"/>
    </source>
</evidence>
<dbReference type="GO" id="GO:0032259">
    <property type="term" value="P:methylation"/>
    <property type="evidence" value="ECO:0007669"/>
    <property type="project" value="UniProtKB-KW"/>
</dbReference>
<reference evidence="5 6" key="1">
    <citation type="submission" date="2018-06" db="EMBL/GenBank/DDBJ databases">
        <title>Sphaerisporangium craniellae sp. nov., isolated from a marine sponge in the South China Sea.</title>
        <authorList>
            <person name="Li L."/>
        </authorList>
    </citation>
    <scope>NUCLEOTIDE SEQUENCE [LARGE SCALE GENOMIC DNA]</scope>
    <source>
        <strain evidence="5 6">CCTCC AA 208026</strain>
    </source>
</reference>
<dbReference type="GO" id="GO:0008168">
    <property type="term" value="F:methyltransferase activity"/>
    <property type="evidence" value="ECO:0007669"/>
    <property type="project" value="UniProtKB-KW"/>
</dbReference>
<evidence type="ECO:0000256" key="2">
    <source>
        <dbReference type="ARBA" id="ARBA00022679"/>
    </source>
</evidence>
<dbReference type="PANTHER" id="PTHR43464:SF19">
    <property type="entry name" value="UBIQUINONE BIOSYNTHESIS O-METHYLTRANSFERASE, MITOCHONDRIAL"/>
    <property type="match status" value="1"/>
</dbReference>
<evidence type="ECO:0000313" key="5">
    <source>
        <dbReference type="EMBL" id="RCG28649.1"/>
    </source>
</evidence>
<protein>
    <submittedName>
        <fullName evidence="5">Class I SAM-dependent methyltransferase</fullName>
    </submittedName>
</protein>
<dbReference type="Pfam" id="PF13649">
    <property type="entry name" value="Methyltransf_25"/>
    <property type="match status" value="1"/>
</dbReference>
<evidence type="ECO:0000256" key="3">
    <source>
        <dbReference type="ARBA" id="ARBA00022691"/>
    </source>
</evidence>